<dbReference type="EMBL" id="JBEUKS010000001">
    <property type="protein sequence ID" value="MFC1436646.1"/>
    <property type="molecule type" value="Genomic_DNA"/>
</dbReference>
<keyword evidence="2" id="KW-1185">Reference proteome</keyword>
<gene>
    <name evidence="1" type="ORF">ABUW04_00095</name>
</gene>
<organism evidence="1 2">
    <name type="scientific">Streptacidiphilus jeojiensis</name>
    <dbReference type="NCBI Taxonomy" id="3229225"/>
    <lineage>
        <taxon>Bacteria</taxon>
        <taxon>Bacillati</taxon>
        <taxon>Actinomycetota</taxon>
        <taxon>Actinomycetes</taxon>
        <taxon>Kitasatosporales</taxon>
        <taxon>Streptomycetaceae</taxon>
        <taxon>Streptacidiphilus</taxon>
    </lineage>
</organism>
<dbReference type="Proteomes" id="UP001592581">
    <property type="component" value="Unassembled WGS sequence"/>
</dbReference>
<evidence type="ECO:0000313" key="2">
    <source>
        <dbReference type="Proteomes" id="UP001592581"/>
    </source>
</evidence>
<accession>A0ABV6XEG9</accession>
<proteinExistence type="predicted"/>
<comment type="caution">
    <text evidence="1">The sequence shown here is derived from an EMBL/GenBank/DDBJ whole genome shotgun (WGS) entry which is preliminary data.</text>
</comment>
<protein>
    <submittedName>
        <fullName evidence="1">Uncharacterized protein</fullName>
    </submittedName>
</protein>
<dbReference type="RefSeq" id="WP_380561421.1">
    <property type="nucleotide sequence ID" value="NZ_JBEUKS010000001.1"/>
</dbReference>
<sequence>MPVIFRRKQNASGLAAAVSELEDAVAARDGDRTGCAFTDVMTRVQTASDAERGPAGPRLAALIPAVGPIGPRPMLAMAAGFCVERGADPVACAVPVLDGVHRDLLDALEFARRWTATGGAQDELPQPDEKIIDDVLLARLDADTCVATRLALAWCSVQEWQPAALAVLCRSAEVRGRHAAAILPACRDLAALKRHDLKCLAYALAVLDDELLVVLHRPTRTGFEVRIGGIGDNFQLHTLLAHVLVGGGHVPGTAPCAESVRLATDPKPARERTEIMATGAFELLAPNGTRIWNEGLPDDIPVVEGRRLLVLDEPAYQRSWNADRFFPHLPGTAELTRVLTTEETGAWYARTATDAGTGRPS</sequence>
<reference evidence="1 2" key="1">
    <citation type="submission" date="2024-06" db="EMBL/GenBank/DDBJ databases">
        <authorList>
            <person name="Lee S.D."/>
        </authorList>
    </citation>
    <scope>NUCLEOTIDE SEQUENCE [LARGE SCALE GENOMIC DNA]</scope>
    <source>
        <strain evidence="1 2">N1-10</strain>
    </source>
</reference>
<name>A0ABV6XEG9_9ACTN</name>
<evidence type="ECO:0000313" key="1">
    <source>
        <dbReference type="EMBL" id="MFC1436646.1"/>
    </source>
</evidence>